<keyword evidence="12 14" id="KW-0378">Hydrolase</keyword>
<proteinExistence type="inferred from homology"/>
<dbReference type="InterPro" id="IPR024567">
    <property type="entry name" value="RNase_HII/HIII_dom"/>
</dbReference>
<dbReference type="PANTHER" id="PTHR10954">
    <property type="entry name" value="RIBONUCLEASE H2 SUBUNIT A"/>
    <property type="match status" value="1"/>
</dbReference>
<dbReference type="InterPro" id="IPR022898">
    <property type="entry name" value="RNase_HII"/>
</dbReference>
<evidence type="ECO:0000256" key="6">
    <source>
        <dbReference type="ARBA" id="ARBA00012180"/>
    </source>
</evidence>
<dbReference type="EC" id="3.1.26.4" evidence="6 14"/>
<comment type="catalytic activity">
    <reaction evidence="1 14 15 16">
        <text>Endonucleolytic cleavage to 5'-phosphomonoester.</text>
        <dbReference type="EC" id="3.1.26.4"/>
    </reaction>
</comment>
<evidence type="ECO:0000256" key="5">
    <source>
        <dbReference type="ARBA" id="ARBA00007383"/>
    </source>
</evidence>
<accession>A0A364P1T7</accession>
<dbReference type="HAMAP" id="MF_00052_B">
    <property type="entry name" value="RNase_HII_B"/>
    <property type="match status" value="1"/>
</dbReference>
<evidence type="ECO:0000256" key="14">
    <source>
        <dbReference type="HAMAP-Rule" id="MF_00052"/>
    </source>
</evidence>
<dbReference type="InterPro" id="IPR036397">
    <property type="entry name" value="RNaseH_sf"/>
</dbReference>
<dbReference type="GO" id="GO:0004523">
    <property type="term" value="F:RNA-DNA hybrid ribonuclease activity"/>
    <property type="evidence" value="ECO:0007669"/>
    <property type="project" value="UniProtKB-UniRule"/>
</dbReference>
<feature type="binding site" evidence="14 15">
    <location>
        <position position="19"/>
    </location>
    <ligand>
        <name>a divalent metal cation</name>
        <dbReference type="ChEBI" id="CHEBI:60240"/>
    </ligand>
</feature>
<evidence type="ECO:0000256" key="9">
    <source>
        <dbReference type="ARBA" id="ARBA00022722"/>
    </source>
</evidence>
<dbReference type="InterPro" id="IPR001352">
    <property type="entry name" value="RNase_HII/HIII"/>
</dbReference>
<comment type="cofactor">
    <cofactor evidence="14 15">
        <name>Mn(2+)</name>
        <dbReference type="ChEBI" id="CHEBI:29035"/>
    </cofactor>
    <cofactor evidence="14 15">
        <name>Mg(2+)</name>
        <dbReference type="ChEBI" id="CHEBI:18420"/>
    </cofactor>
    <text evidence="14 15">Manganese or magnesium. Binds 1 divalent metal ion per monomer in the absence of substrate. May bind a second metal ion after substrate binding.</text>
</comment>
<evidence type="ECO:0000313" key="18">
    <source>
        <dbReference type="EMBL" id="RAU23127.1"/>
    </source>
</evidence>
<organism evidence="18 19">
    <name type="scientific">Paramagnetospirillum kuznetsovii</name>
    <dbReference type="NCBI Taxonomy" id="2053833"/>
    <lineage>
        <taxon>Bacteria</taxon>
        <taxon>Pseudomonadati</taxon>
        <taxon>Pseudomonadota</taxon>
        <taxon>Alphaproteobacteria</taxon>
        <taxon>Rhodospirillales</taxon>
        <taxon>Magnetospirillaceae</taxon>
        <taxon>Paramagnetospirillum</taxon>
    </lineage>
</organism>
<evidence type="ECO:0000256" key="8">
    <source>
        <dbReference type="ARBA" id="ARBA00022490"/>
    </source>
</evidence>
<dbReference type="InterPro" id="IPR012337">
    <property type="entry name" value="RNaseH-like_sf"/>
</dbReference>
<evidence type="ECO:0000313" key="19">
    <source>
        <dbReference type="Proteomes" id="UP000251075"/>
    </source>
</evidence>
<comment type="similarity">
    <text evidence="5 14 16">Belongs to the RNase HII family.</text>
</comment>
<keyword evidence="9 14" id="KW-0540">Nuclease</keyword>
<name>A0A364P1T7_9PROT</name>
<dbReference type="NCBIfam" id="NF000595">
    <property type="entry name" value="PRK00015.1-3"/>
    <property type="match status" value="1"/>
</dbReference>
<evidence type="ECO:0000256" key="2">
    <source>
        <dbReference type="ARBA" id="ARBA00001946"/>
    </source>
</evidence>
<dbReference type="Proteomes" id="UP000251075">
    <property type="component" value="Unassembled WGS sequence"/>
</dbReference>
<dbReference type="GO" id="GO:0006298">
    <property type="term" value="P:mismatch repair"/>
    <property type="evidence" value="ECO:0007669"/>
    <property type="project" value="TreeGrafter"/>
</dbReference>
<evidence type="ECO:0000256" key="3">
    <source>
        <dbReference type="ARBA" id="ARBA00004065"/>
    </source>
</evidence>
<dbReference type="GO" id="GO:0043137">
    <property type="term" value="P:DNA replication, removal of RNA primer"/>
    <property type="evidence" value="ECO:0007669"/>
    <property type="project" value="TreeGrafter"/>
</dbReference>
<evidence type="ECO:0000256" key="10">
    <source>
        <dbReference type="ARBA" id="ARBA00022723"/>
    </source>
</evidence>
<evidence type="ECO:0000256" key="4">
    <source>
        <dbReference type="ARBA" id="ARBA00004496"/>
    </source>
</evidence>
<keyword evidence="19" id="KW-1185">Reference proteome</keyword>
<feature type="domain" description="RNase H type-2" evidence="17">
    <location>
        <begin position="12"/>
        <end position="201"/>
    </location>
</feature>
<protein>
    <recommendedName>
        <fullName evidence="7 14">Ribonuclease HII</fullName>
        <shortName evidence="14">RNase HII</shortName>
        <ecNumber evidence="6 14">3.1.26.4</ecNumber>
    </recommendedName>
</protein>
<keyword evidence="10 14" id="KW-0479">Metal-binding</keyword>
<dbReference type="PANTHER" id="PTHR10954:SF18">
    <property type="entry name" value="RIBONUCLEASE HII"/>
    <property type="match status" value="1"/>
</dbReference>
<dbReference type="GO" id="GO:0030145">
    <property type="term" value="F:manganese ion binding"/>
    <property type="evidence" value="ECO:0007669"/>
    <property type="project" value="UniProtKB-UniRule"/>
</dbReference>
<keyword evidence="8 14" id="KW-0963">Cytoplasm</keyword>
<dbReference type="CDD" id="cd07182">
    <property type="entry name" value="RNase_HII_bacteria_HII_like"/>
    <property type="match status" value="1"/>
</dbReference>
<evidence type="ECO:0000256" key="12">
    <source>
        <dbReference type="ARBA" id="ARBA00022801"/>
    </source>
</evidence>
<dbReference type="EMBL" id="PGTO01000002">
    <property type="protein sequence ID" value="RAU23127.1"/>
    <property type="molecule type" value="Genomic_DNA"/>
</dbReference>
<reference evidence="18 19" key="1">
    <citation type="submission" date="2017-11" db="EMBL/GenBank/DDBJ databases">
        <title>Draft genome sequence of magnetotactic bacterium Magnetospirillum kuznetsovii LBB-42.</title>
        <authorList>
            <person name="Grouzdev D.S."/>
            <person name="Rysina M.S."/>
            <person name="Baslerov R.V."/>
            <person name="Koziaeva V."/>
        </authorList>
    </citation>
    <scope>NUCLEOTIDE SEQUENCE [LARGE SCALE GENOMIC DNA]</scope>
    <source>
        <strain evidence="18 19">LBB-42</strain>
    </source>
</reference>
<dbReference type="OrthoDB" id="9803420at2"/>
<dbReference type="PROSITE" id="PS51975">
    <property type="entry name" value="RNASE_H_2"/>
    <property type="match status" value="1"/>
</dbReference>
<dbReference type="Pfam" id="PF01351">
    <property type="entry name" value="RNase_HII"/>
    <property type="match status" value="1"/>
</dbReference>
<evidence type="ECO:0000256" key="11">
    <source>
        <dbReference type="ARBA" id="ARBA00022759"/>
    </source>
</evidence>
<evidence type="ECO:0000256" key="7">
    <source>
        <dbReference type="ARBA" id="ARBA00019179"/>
    </source>
</evidence>
<dbReference type="SUPFAM" id="SSF53098">
    <property type="entry name" value="Ribonuclease H-like"/>
    <property type="match status" value="1"/>
</dbReference>
<evidence type="ECO:0000256" key="1">
    <source>
        <dbReference type="ARBA" id="ARBA00000077"/>
    </source>
</evidence>
<comment type="cofactor">
    <cofactor evidence="2">
        <name>Mg(2+)</name>
        <dbReference type="ChEBI" id="CHEBI:18420"/>
    </cofactor>
</comment>
<dbReference type="Gene3D" id="3.30.420.10">
    <property type="entry name" value="Ribonuclease H-like superfamily/Ribonuclease H"/>
    <property type="match status" value="1"/>
</dbReference>
<sequence>MPDLSLEIQLGGIVCGIDEVGRGPLCGPVVAAAVILDPARLPRRLLERLDDSKALSKRLREELADLVPQTAVVGFGECSVAEIDRLNILKATLLAMRRAYDAMGRAADHALVDGNRPPDLPCPVRCVVKGDSLSLSIAAASVVAKVRRDAMMAELALAYPGYGWERNAGYGTAEHLDALKRLGPTPHHRRSFAPVAQYMPL</sequence>
<evidence type="ECO:0000256" key="15">
    <source>
        <dbReference type="PROSITE-ProRule" id="PRU01319"/>
    </source>
</evidence>
<keyword evidence="13 14" id="KW-0464">Manganese</keyword>
<evidence type="ECO:0000256" key="13">
    <source>
        <dbReference type="ARBA" id="ARBA00023211"/>
    </source>
</evidence>
<feature type="binding site" evidence="14 15">
    <location>
        <position position="18"/>
    </location>
    <ligand>
        <name>a divalent metal cation</name>
        <dbReference type="ChEBI" id="CHEBI:60240"/>
    </ligand>
</feature>
<keyword evidence="11 14" id="KW-0255">Endonuclease</keyword>
<dbReference type="AlphaFoldDB" id="A0A364P1T7"/>
<evidence type="ECO:0000259" key="17">
    <source>
        <dbReference type="PROSITE" id="PS51975"/>
    </source>
</evidence>
<dbReference type="GO" id="GO:0003723">
    <property type="term" value="F:RNA binding"/>
    <property type="evidence" value="ECO:0007669"/>
    <property type="project" value="UniProtKB-UniRule"/>
</dbReference>
<feature type="binding site" evidence="14 15">
    <location>
        <position position="113"/>
    </location>
    <ligand>
        <name>a divalent metal cation</name>
        <dbReference type="ChEBI" id="CHEBI:60240"/>
    </ligand>
</feature>
<comment type="function">
    <text evidence="3 14 16">Endonuclease that specifically degrades the RNA of RNA-DNA hybrids.</text>
</comment>
<dbReference type="RefSeq" id="WP_112142323.1">
    <property type="nucleotide sequence ID" value="NZ_PGTO01000002.1"/>
</dbReference>
<evidence type="ECO:0000256" key="16">
    <source>
        <dbReference type="RuleBase" id="RU003515"/>
    </source>
</evidence>
<dbReference type="GO" id="GO:0032299">
    <property type="term" value="C:ribonuclease H2 complex"/>
    <property type="evidence" value="ECO:0007669"/>
    <property type="project" value="TreeGrafter"/>
</dbReference>
<gene>
    <name evidence="14" type="primary">rnhB</name>
    <name evidence="18" type="ORF">CU669_02885</name>
</gene>
<dbReference type="GO" id="GO:0005737">
    <property type="term" value="C:cytoplasm"/>
    <property type="evidence" value="ECO:0007669"/>
    <property type="project" value="UniProtKB-SubCell"/>
</dbReference>
<comment type="subcellular location">
    <subcellularLocation>
        <location evidence="4 14">Cytoplasm</location>
    </subcellularLocation>
</comment>
<comment type="caution">
    <text evidence="18">The sequence shown here is derived from an EMBL/GenBank/DDBJ whole genome shotgun (WGS) entry which is preliminary data.</text>
</comment>